<dbReference type="Proteomes" id="UP000887013">
    <property type="component" value="Unassembled WGS sequence"/>
</dbReference>
<comment type="caution">
    <text evidence="1">The sequence shown here is derived from an EMBL/GenBank/DDBJ whole genome shotgun (WGS) entry which is preliminary data.</text>
</comment>
<gene>
    <name evidence="1" type="ORF">NPIL_700391</name>
</gene>
<reference evidence="1" key="1">
    <citation type="submission" date="2020-08" db="EMBL/GenBank/DDBJ databases">
        <title>Multicomponent nature underlies the extraordinary mechanical properties of spider dragline silk.</title>
        <authorList>
            <person name="Kono N."/>
            <person name="Nakamura H."/>
            <person name="Mori M."/>
            <person name="Yoshida Y."/>
            <person name="Ohtoshi R."/>
            <person name="Malay A.D."/>
            <person name="Moran D.A.P."/>
            <person name="Tomita M."/>
            <person name="Numata K."/>
            <person name="Arakawa K."/>
        </authorList>
    </citation>
    <scope>NUCLEOTIDE SEQUENCE</scope>
</reference>
<keyword evidence="2" id="KW-1185">Reference proteome</keyword>
<dbReference type="PANTHER" id="PTHR45913">
    <property type="entry name" value="EPM2A-INTERACTING PROTEIN 1"/>
    <property type="match status" value="1"/>
</dbReference>
<dbReference type="PANTHER" id="PTHR45913:SF19">
    <property type="entry name" value="LOW QUALITY PROTEIN: ZINC FINGER BED DOMAIN-CONTAINING PROTEIN 5-LIKE"/>
    <property type="match status" value="1"/>
</dbReference>
<dbReference type="OrthoDB" id="6427599at2759"/>
<evidence type="ECO:0000313" key="1">
    <source>
        <dbReference type="EMBL" id="GFU06060.1"/>
    </source>
</evidence>
<protein>
    <submittedName>
        <fullName evidence="1">Uncharacterized protein</fullName>
    </submittedName>
</protein>
<evidence type="ECO:0000313" key="2">
    <source>
        <dbReference type="Proteomes" id="UP000887013"/>
    </source>
</evidence>
<dbReference type="AlphaFoldDB" id="A0A8X6UEF6"/>
<accession>A0A8X6UEF6</accession>
<proteinExistence type="predicted"/>
<sequence length="125" mass="14527">MKPSILNRHFETNHNQYKDNPIYFIENKLKDLNQSQKVIRDLTGGDYRKILQTSYRVLLLIAKCSEVKTIGEILIKPAGKIMAEELIGDHFSLSNNTVHRRIIDMCNNVKKMLLSDISRICYYAL</sequence>
<organism evidence="1 2">
    <name type="scientific">Nephila pilipes</name>
    <name type="common">Giant wood spider</name>
    <name type="synonym">Nephila maculata</name>
    <dbReference type="NCBI Taxonomy" id="299642"/>
    <lineage>
        <taxon>Eukaryota</taxon>
        <taxon>Metazoa</taxon>
        <taxon>Ecdysozoa</taxon>
        <taxon>Arthropoda</taxon>
        <taxon>Chelicerata</taxon>
        <taxon>Arachnida</taxon>
        <taxon>Araneae</taxon>
        <taxon>Araneomorphae</taxon>
        <taxon>Entelegynae</taxon>
        <taxon>Araneoidea</taxon>
        <taxon>Nephilidae</taxon>
        <taxon>Nephila</taxon>
    </lineage>
</organism>
<dbReference type="EMBL" id="BMAW01028157">
    <property type="protein sequence ID" value="GFU06060.1"/>
    <property type="molecule type" value="Genomic_DNA"/>
</dbReference>
<name>A0A8X6UEF6_NEPPI</name>